<reference evidence="9 10" key="1">
    <citation type="submission" date="2019-01" db="EMBL/GenBank/DDBJ databases">
        <title>A draft genome assembly of the solar-powered sea slug Elysia chlorotica.</title>
        <authorList>
            <person name="Cai H."/>
            <person name="Li Q."/>
            <person name="Fang X."/>
            <person name="Li J."/>
            <person name="Curtis N.E."/>
            <person name="Altenburger A."/>
            <person name="Shibata T."/>
            <person name="Feng M."/>
            <person name="Maeda T."/>
            <person name="Schwartz J.A."/>
            <person name="Shigenobu S."/>
            <person name="Lundholm N."/>
            <person name="Nishiyama T."/>
            <person name="Yang H."/>
            <person name="Hasebe M."/>
            <person name="Li S."/>
            <person name="Pierce S.K."/>
            <person name="Wang J."/>
        </authorList>
    </citation>
    <scope>NUCLEOTIDE SEQUENCE [LARGE SCALE GENOMIC DNA]</scope>
    <source>
        <strain evidence="9">EC2010</strain>
        <tissue evidence="9">Whole organism of an adult</tissue>
    </source>
</reference>
<evidence type="ECO:0000256" key="2">
    <source>
        <dbReference type="ARBA" id="ARBA00022350"/>
    </source>
</evidence>
<dbReference type="Pfam" id="PF15188">
    <property type="entry name" value="CCDC-167"/>
    <property type="match status" value="1"/>
</dbReference>
<protein>
    <recommendedName>
        <fullName evidence="2">Coiled-coil domain-containing protein 167</fullName>
    </recommendedName>
</protein>
<sequence length="116" mass="13722">MLSVQIQRLAFELPCTPVQLRSSSIWIEDVEAEIKKIETRLDEIERMNRLTIMTNEEWSDLKTEKKVMEKKIKSNRKQLKELRWENWRSMLVSVALMGLMYGAYLLWTRSGVEASS</sequence>
<proteinExistence type="predicted"/>
<dbReference type="Proteomes" id="UP000271974">
    <property type="component" value="Unassembled WGS sequence"/>
</dbReference>
<dbReference type="AlphaFoldDB" id="A0A433TCY6"/>
<dbReference type="PANTHER" id="PTHR31759">
    <property type="entry name" value="COILED-COIL DOMAIN-CONTAINING PROTEIN 167"/>
    <property type="match status" value="1"/>
</dbReference>
<dbReference type="GO" id="GO:0016020">
    <property type="term" value="C:membrane"/>
    <property type="evidence" value="ECO:0007669"/>
    <property type="project" value="UniProtKB-SubCell"/>
</dbReference>
<feature type="transmembrane region" description="Helical" evidence="8">
    <location>
        <begin position="87"/>
        <end position="107"/>
    </location>
</feature>
<dbReference type="OrthoDB" id="6435278at2759"/>
<evidence type="ECO:0000256" key="1">
    <source>
        <dbReference type="ARBA" id="ARBA00004167"/>
    </source>
</evidence>
<organism evidence="9 10">
    <name type="scientific">Elysia chlorotica</name>
    <name type="common">Eastern emerald elysia</name>
    <name type="synonym">Sea slug</name>
    <dbReference type="NCBI Taxonomy" id="188477"/>
    <lineage>
        <taxon>Eukaryota</taxon>
        <taxon>Metazoa</taxon>
        <taxon>Spiralia</taxon>
        <taxon>Lophotrochozoa</taxon>
        <taxon>Mollusca</taxon>
        <taxon>Gastropoda</taxon>
        <taxon>Heterobranchia</taxon>
        <taxon>Euthyneura</taxon>
        <taxon>Panpulmonata</taxon>
        <taxon>Sacoglossa</taxon>
        <taxon>Placobranchoidea</taxon>
        <taxon>Plakobranchidae</taxon>
        <taxon>Elysia</taxon>
    </lineage>
</organism>
<accession>A0A433TCY6</accession>
<gene>
    <name evidence="9" type="ORF">EGW08_012864</name>
</gene>
<keyword evidence="3 8" id="KW-0812">Transmembrane</keyword>
<evidence type="ECO:0000256" key="3">
    <source>
        <dbReference type="ARBA" id="ARBA00022692"/>
    </source>
</evidence>
<evidence type="ECO:0000256" key="6">
    <source>
        <dbReference type="ARBA" id="ARBA00023136"/>
    </source>
</evidence>
<evidence type="ECO:0000313" key="9">
    <source>
        <dbReference type="EMBL" id="RUS79373.1"/>
    </source>
</evidence>
<dbReference type="InterPro" id="IPR028194">
    <property type="entry name" value="CC167"/>
</dbReference>
<keyword evidence="6 8" id="KW-0472">Membrane</keyword>
<evidence type="ECO:0000256" key="5">
    <source>
        <dbReference type="ARBA" id="ARBA00023054"/>
    </source>
</evidence>
<evidence type="ECO:0000256" key="8">
    <source>
        <dbReference type="SAM" id="Phobius"/>
    </source>
</evidence>
<name>A0A433TCY6_ELYCH</name>
<feature type="coiled-coil region" evidence="7">
    <location>
        <begin position="27"/>
        <end position="85"/>
    </location>
</feature>
<keyword evidence="5 7" id="KW-0175">Coiled coil</keyword>
<keyword evidence="10" id="KW-1185">Reference proteome</keyword>
<evidence type="ECO:0000256" key="7">
    <source>
        <dbReference type="SAM" id="Coils"/>
    </source>
</evidence>
<dbReference type="EMBL" id="RQTK01000455">
    <property type="protein sequence ID" value="RUS79373.1"/>
    <property type="molecule type" value="Genomic_DNA"/>
</dbReference>
<comment type="subcellular location">
    <subcellularLocation>
        <location evidence="1">Membrane</location>
        <topology evidence="1">Single-pass membrane protein</topology>
    </subcellularLocation>
</comment>
<evidence type="ECO:0000313" key="10">
    <source>
        <dbReference type="Proteomes" id="UP000271974"/>
    </source>
</evidence>
<evidence type="ECO:0000256" key="4">
    <source>
        <dbReference type="ARBA" id="ARBA00022989"/>
    </source>
</evidence>
<comment type="caution">
    <text evidence="9">The sequence shown here is derived from an EMBL/GenBank/DDBJ whole genome shotgun (WGS) entry which is preliminary data.</text>
</comment>
<dbReference type="PANTHER" id="PTHR31759:SF1">
    <property type="entry name" value="COILED-COIL DOMAIN-CONTAINING PROTEIN 167"/>
    <property type="match status" value="1"/>
</dbReference>
<keyword evidence="4 8" id="KW-1133">Transmembrane helix</keyword>